<dbReference type="SUPFAM" id="SSF160631">
    <property type="entry name" value="SMI1/KNR4-like"/>
    <property type="match status" value="1"/>
</dbReference>
<organism evidence="1 2">
    <name type="scientific">Coprococcus eutactus</name>
    <dbReference type="NCBI Taxonomy" id="33043"/>
    <lineage>
        <taxon>Bacteria</taxon>
        <taxon>Bacillati</taxon>
        <taxon>Bacillota</taxon>
        <taxon>Clostridia</taxon>
        <taxon>Lachnospirales</taxon>
        <taxon>Lachnospiraceae</taxon>
        <taxon>Coprococcus</taxon>
    </lineage>
</organism>
<evidence type="ECO:0008006" key="3">
    <source>
        <dbReference type="Google" id="ProtNLM"/>
    </source>
</evidence>
<dbReference type="RefSeq" id="WP_015533470.1">
    <property type="nucleotide sequence ID" value="NZ_BLYL01000043.1"/>
</dbReference>
<dbReference type="Proteomes" id="UP000660047">
    <property type="component" value="Unassembled WGS sequence"/>
</dbReference>
<accession>A0AAI9P002</accession>
<dbReference type="Gene3D" id="3.40.1580.10">
    <property type="entry name" value="SMI1/KNR4-like"/>
    <property type="match status" value="1"/>
</dbReference>
<dbReference type="EMBL" id="BLYL01000043">
    <property type="protein sequence ID" value="GFO95810.1"/>
    <property type="molecule type" value="Genomic_DNA"/>
</dbReference>
<proteinExistence type="predicted"/>
<dbReference type="InterPro" id="IPR037883">
    <property type="entry name" value="Knr4/Smi1-like_sf"/>
</dbReference>
<name>A0AAI9P002_9FIRM</name>
<dbReference type="AlphaFoldDB" id="A0AAI9P002"/>
<comment type="caution">
    <text evidence="1">The sequence shown here is derived from an EMBL/GenBank/DDBJ whole genome shotgun (WGS) entry which is preliminary data.</text>
</comment>
<sequence>MEIYDVSKVYQEFNYPKEFLKIVELNLVDFDFWYLMSKEQVEKRIKGLKERYPDRELVPFARRDDSDDIACFDIKKNSKVQIIHDFASAGYEQRKEYNTFWEWFKEAIQEMIDEEEADD</sequence>
<evidence type="ECO:0000313" key="1">
    <source>
        <dbReference type="EMBL" id="GFO95810.1"/>
    </source>
</evidence>
<protein>
    <recommendedName>
        <fullName evidence="3">SMI1/KNR4 family protein</fullName>
    </recommendedName>
</protein>
<gene>
    <name evidence="1" type="ORF">COEU31_28560</name>
</gene>
<reference evidence="1" key="1">
    <citation type="submission" date="2020-06" db="EMBL/GenBank/DDBJ databases">
        <title>Characterization of fructooligosaccharide metabolism and fructooligosaccharide-degrading enzymes in human commensal butyrate producers.</title>
        <authorList>
            <person name="Tanno H."/>
            <person name="Fujii T."/>
            <person name="Hirano K."/>
            <person name="Maeno S."/>
            <person name="Tonozuka T."/>
            <person name="Sakamoto M."/>
            <person name="Ohkuma M."/>
            <person name="Tochio T."/>
            <person name="Endo A."/>
        </authorList>
    </citation>
    <scope>NUCLEOTIDE SEQUENCE</scope>
    <source>
        <strain evidence="1">JCM 31265</strain>
    </source>
</reference>
<evidence type="ECO:0000313" key="2">
    <source>
        <dbReference type="Proteomes" id="UP000660047"/>
    </source>
</evidence>